<name>A0A2P2ISG0_RHIMU</name>
<dbReference type="EMBL" id="GGEC01003682">
    <property type="protein sequence ID" value="MBW84165.1"/>
    <property type="molecule type" value="Transcribed_RNA"/>
</dbReference>
<dbReference type="AlphaFoldDB" id="A0A2P2ISG0"/>
<accession>A0A2P2ISG0</accession>
<organism evidence="2">
    <name type="scientific">Rhizophora mucronata</name>
    <name type="common">Asiatic mangrove</name>
    <dbReference type="NCBI Taxonomy" id="61149"/>
    <lineage>
        <taxon>Eukaryota</taxon>
        <taxon>Viridiplantae</taxon>
        <taxon>Streptophyta</taxon>
        <taxon>Embryophyta</taxon>
        <taxon>Tracheophyta</taxon>
        <taxon>Spermatophyta</taxon>
        <taxon>Magnoliopsida</taxon>
        <taxon>eudicotyledons</taxon>
        <taxon>Gunneridae</taxon>
        <taxon>Pentapetalae</taxon>
        <taxon>rosids</taxon>
        <taxon>fabids</taxon>
        <taxon>Malpighiales</taxon>
        <taxon>Rhizophoraceae</taxon>
        <taxon>Rhizophora</taxon>
    </lineage>
</organism>
<feature type="region of interest" description="Disordered" evidence="1">
    <location>
        <begin position="1"/>
        <end position="26"/>
    </location>
</feature>
<reference evidence="2" key="1">
    <citation type="submission" date="2018-02" db="EMBL/GenBank/DDBJ databases">
        <title>Rhizophora mucronata_Transcriptome.</title>
        <authorList>
            <person name="Meera S.P."/>
            <person name="Sreeshan A."/>
            <person name="Augustine A."/>
        </authorList>
    </citation>
    <scope>NUCLEOTIDE SEQUENCE</scope>
    <source>
        <tissue evidence="2">Leaf</tissue>
    </source>
</reference>
<proteinExistence type="predicted"/>
<evidence type="ECO:0000256" key="1">
    <source>
        <dbReference type="SAM" id="MobiDB-lite"/>
    </source>
</evidence>
<sequence length="26" mass="3077">MKRVTSLPLPNYQPRPPLMVDRNQKP</sequence>
<evidence type="ECO:0000313" key="2">
    <source>
        <dbReference type="EMBL" id="MBW84165.1"/>
    </source>
</evidence>
<protein>
    <submittedName>
        <fullName evidence="2">Uncharacterized protein MANES_13G022300</fullName>
    </submittedName>
</protein>